<evidence type="ECO:0000313" key="3">
    <source>
        <dbReference type="Proteomes" id="UP000614261"/>
    </source>
</evidence>
<sequence>MTDTHHQQDQGDNLAETPAAVRYPTAIAIGGGVAAAVGSSFIPMNAIEGFVTAYGIAELLPAAAPPLGNTARLALGAGIGALTAGALLALLPRGETETMGFETVVKNQQVPNDAGAMADTASTGSKGSRLAGWLRTLRFGKAEVSEGEITEFADLSRLRIRNGDQHPDAPVRAPIMASSDLGAPLDRLPPLTDPAPLTESGIIAAEDEPLALDAGMTFALNETAAVPSLRFAQRVTEARFPESEPEAVAFEHVPETFDDARTMSAPAQQDAASRPTQATDFSHLDIPTLLDRLETGLARRRNLASAQTADRTQEIAPERRVIPMTNAPASDADARSPLRFRVSDPAIDAQGEATSRERTISADVIASPHSVDASPWEDSPAENAFTDTFSEQTDARIGQSISDVAATNLTQAPDTAADDDMDAALRDALTTLRQLSDRQRNA</sequence>
<dbReference type="EMBL" id="BMGD01000003">
    <property type="protein sequence ID" value="GGB67073.1"/>
    <property type="molecule type" value="Genomic_DNA"/>
</dbReference>
<organism evidence="2 3">
    <name type="scientific">Blastomonas aquatica</name>
    <dbReference type="NCBI Taxonomy" id="1510276"/>
    <lineage>
        <taxon>Bacteria</taxon>
        <taxon>Pseudomonadati</taxon>
        <taxon>Pseudomonadota</taxon>
        <taxon>Alphaproteobacteria</taxon>
        <taxon>Sphingomonadales</taxon>
        <taxon>Sphingomonadaceae</taxon>
        <taxon>Blastomonas</taxon>
    </lineage>
</organism>
<dbReference type="Proteomes" id="UP000614261">
    <property type="component" value="Unassembled WGS sequence"/>
</dbReference>
<comment type="caution">
    <text evidence="2">The sequence shown here is derived from an EMBL/GenBank/DDBJ whole genome shotgun (WGS) entry which is preliminary data.</text>
</comment>
<reference evidence="3" key="1">
    <citation type="journal article" date="2019" name="Int. J. Syst. Evol. Microbiol.">
        <title>The Global Catalogue of Microorganisms (GCM) 10K type strain sequencing project: providing services to taxonomists for standard genome sequencing and annotation.</title>
        <authorList>
            <consortium name="The Broad Institute Genomics Platform"/>
            <consortium name="The Broad Institute Genome Sequencing Center for Infectious Disease"/>
            <person name="Wu L."/>
            <person name="Ma J."/>
        </authorList>
    </citation>
    <scope>NUCLEOTIDE SEQUENCE [LARGE SCALE GENOMIC DNA]</scope>
    <source>
        <strain evidence="3">CGMCC 1.12851</strain>
    </source>
</reference>
<evidence type="ECO:0000256" key="1">
    <source>
        <dbReference type="SAM" id="MobiDB-lite"/>
    </source>
</evidence>
<name>A0ABQ1JER5_9SPHN</name>
<keyword evidence="3" id="KW-1185">Reference proteome</keyword>
<dbReference type="RefSeq" id="WP_188514506.1">
    <property type="nucleotide sequence ID" value="NZ_BMGD01000003.1"/>
</dbReference>
<protein>
    <submittedName>
        <fullName evidence="2">Uncharacterized protein</fullName>
    </submittedName>
</protein>
<feature type="compositionally biased region" description="Basic and acidic residues" evidence="1">
    <location>
        <begin position="311"/>
        <end position="321"/>
    </location>
</feature>
<proteinExistence type="predicted"/>
<feature type="region of interest" description="Disordered" evidence="1">
    <location>
        <begin position="301"/>
        <end position="334"/>
    </location>
</feature>
<gene>
    <name evidence="2" type="ORF">GCM10010833_22850</name>
</gene>
<accession>A0ABQ1JER5</accession>
<evidence type="ECO:0000313" key="2">
    <source>
        <dbReference type="EMBL" id="GGB67073.1"/>
    </source>
</evidence>